<evidence type="ECO:0000313" key="1">
    <source>
        <dbReference type="EMBL" id="DAE29458.1"/>
    </source>
</evidence>
<protein>
    <submittedName>
        <fullName evidence="1">Uncharacterized protein</fullName>
    </submittedName>
</protein>
<dbReference type="EMBL" id="BK059094">
    <property type="protein sequence ID" value="DAE29458.1"/>
    <property type="molecule type" value="Genomic_DNA"/>
</dbReference>
<sequence length="96" mass="11243">MNLTKTYQQLPKLTSGYHSLPVVTSGHQKFLFFKKQGANPIKRFLIKKLFTSGYHSLPVVAKLQKTKEKEPKRKIKIYFMGCWLKGIWFKGLRLEV</sequence>
<reference evidence="1" key="1">
    <citation type="journal article" date="2021" name="Proc. Natl. Acad. Sci. U.S.A.">
        <title>A Catalog of Tens of Thousands of Viruses from Human Metagenomes Reveals Hidden Associations with Chronic Diseases.</title>
        <authorList>
            <person name="Tisza M.J."/>
            <person name="Buck C.B."/>
        </authorList>
    </citation>
    <scope>NUCLEOTIDE SEQUENCE</scope>
    <source>
        <strain evidence="1">Ctd0M1</strain>
    </source>
</reference>
<name>A0A8S5RE98_9VIRU</name>
<accession>A0A8S5RE98</accession>
<organism evidence="1">
    <name type="scientific">virus sp. ctd0M1</name>
    <dbReference type="NCBI Taxonomy" id="2827993"/>
    <lineage>
        <taxon>Viruses</taxon>
    </lineage>
</organism>
<proteinExistence type="predicted"/>